<evidence type="ECO:0000256" key="6">
    <source>
        <dbReference type="ARBA" id="ARBA00023014"/>
    </source>
</evidence>
<evidence type="ECO:0000256" key="5">
    <source>
        <dbReference type="ARBA" id="ARBA00023004"/>
    </source>
</evidence>
<keyword evidence="7" id="KW-0234">DNA repair</keyword>
<gene>
    <name evidence="11" type="ORF">DFR85_01515</name>
</gene>
<dbReference type="AlphaFoldDB" id="A0A2U9IBW2"/>
<sequence length="221" mass="25498">MDQMDVKYLNSAIIRCRKCDRLINYIEKIRVEKKIQFKNWDYWSRPVPGFGDKNACILIVGLAPAAHGGNRTGRTFTGDESGKWVIKALYEIKYSNYPESISRTDGLKLTNVYLTNVVHCAPPLNRPTREEILNCEPYLKTLIRSLSNLKVIITLGKLAFDSICEIFSVKLKFSHNNIFKLDNYYLISSYHPSPRNTRTGRLTWNSWLSVFNNAKHICENS</sequence>
<dbReference type="InterPro" id="IPR051536">
    <property type="entry name" value="UDG_Type-4/5"/>
</dbReference>
<proteinExistence type="inferred from homology"/>
<evidence type="ECO:0000256" key="3">
    <source>
        <dbReference type="ARBA" id="ARBA00022763"/>
    </source>
</evidence>
<dbReference type="SMART" id="SM00986">
    <property type="entry name" value="UDG"/>
    <property type="match status" value="1"/>
</dbReference>
<dbReference type="GO" id="GO:0006284">
    <property type="term" value="P:base-excision repair"/>
    <property type="evidence" value="ECO:0007669"/>
    <property type="project" value="InterPro"/>
</dbReference>
<evidence type="ECO:0000256" key="1">
    <source>
        <dbReference type="ARBA" id="ARBA00022485"/>
    </source>
</evidence>
<dbReference type="Pfam" id="PF03167">
    <property type="entry name" value="UDG"/>
    <property type="match status" value="1"/>
</dbReference>
<keyword evidence="1" id="KW-0004">4Fe-4S</keyword>
<keyword evidence="3" id="KW-0227">DNA damage</keyword>
<dbReference type="PANTHER" id="PTHR33693">
    <property type="entry name" value="TYPE-5 URACIL-DNA GLYCOSYLASE"/>
    <property type="match status" value="1"/>
</dbReference>
<dbReference type="RefSeq" id="WP_110269368.1">
    <property type="nucleotide sequence ID" value="NZ_CP029289.2"/>
</dbReference>
<name>A0A2U9IBW2_9CREN</name>
<dbReference type="CDD" id="cd10031">
    <property type="entry name" value="UDG-F5_TTUDGB_like"/>
    <property type="match status" value="1"/>
</dbReference>
<keyword evidence="6" id="KW-0411">Iron-sulfur</keyword>
<dbReference type="GO" id="GO:0033958">
    <property type="term" value="F:DNA-deoxyinosine glycosylase activity"/>
    <property type="evidence" value="ECO:0007669"/>
    <property type="project" value="InterPro"/>
</dbReference>
<evidence type="ECO:0000313" key="11">
    <source>
        <dbReference type="EMBL" id="AWR93484.1"/>
    </source>
</evidence>
<keyword evidence="12" id="KW-1185">Reference proteome</keyword>
<evidence type="ECO:0000256" key="4">
    <source>
        <dbReference type="ARBA" id="ARBA00022801"/>
    </source>
</evidence>
<evidence type="ECO:0000256" key="7">
    <source>
        <dbReference type="ARBA" id="ARBA00023204"/>
    </source>
</evidence>
<dbReference type="Gene3D" id="3.40.470.10">
    <property type="entry name" value="Uracil-DNA glycosylase-like domain"/>
    <property type="match status" value="1"/>
</dbReference>
<comment type="similarity">
    <text evidence="8">Belongs to the uracil-DNA glycosylase (UDG) superfamily. Type 5 (UDGb) family.</text>
</comment>
<dbReference type="InterPro" id="IPR005122">
    <property type="entry name" value="Uracil-DNA_glycosylase-like"/>
</dbReference>
<evidence type="ECO:0000256" key="2">
    <source>
        <dbReference type="ARBA" id="ARBA00022723"/>
    </source>
</evidence>
<dbReference type="OrthoDB" id="8612at2157"/>
<evidence type="ECO:0000259" key="10">
    <source>
        <dbReference type="SMART" id="SM00986"/>
    </source>
</evidence>
<evidence type="ECO:0000256" key="9">
    <source>
        <dbReference type="ARBA" id="ARBA00023887"/>
    </source>
</evidence>
<dbReference type="GeneID" id="36830793"/>
<dbReference type="Proteomes" id="UP000248044">
    <property type="component" value="Chromosome"/>
</dbReference>
<keyword evidence="4" id="KW-0378">Hydrolase</keyword>
<organism evidence="11 12">
    <name type="scientific">Acidianus brierleyi</name>
    <dbReference type="NCBI Taxonomy" id="41673"/>
    <lineage>
        <taxon>Archaea</taxon>
        <taxon>Thermoproteota</taxon>
        <taxon>Thermoprotei</taxon>
        <taxon>Sulfolobales</taxon>
        <taxon>Sulfolobaceae</taxon>
        <taxon>Acidianus</taxon>
    </lineage>
</organism>
<dbReference type="GO" id="GO:0046872">
    <property type="term" value="F:metal ion binding"/>
    <property type="evidence" value="ECO:0007669"/>
    <property type="project" value="UniProtKB-KW"/>
</dbReference>
<accession>A0A2U9IBW2</accession>
<feature type="domain" description="Uracil-DNA glycosylase-like" evidence="10">
    <location>
        <begin position="48"/>
        <end position="211"/>
    </location>
</feature>
<dbReference type="EMBL" id="CP029289">
    <property type="protein sequence ID" value="AWR93484.1"/>
    <property type="molecule type" value="Genomic_DNA"/>
</dbReference>
<evidence type="ECO:0000256" key="8">
    <source>
        <dbReference type="ARBA" id="ARBA00023779"/>
    </source>
</evidence>
<dbReference type="GO" id="GO:0004844">
    <property type="term" value="F:uracil DNA N-glycosylase activity"/>
    <property type="evidence" value="ECO:0007669"/>
    <property type="project" value="InterPro"/>
</dbReference>
<dbReference type="SUPFAM" id="SSF52141">
    <property type="entry name" value="Uracil-DNA glycosylase-like"/>
    <property type="match status" value="1"/>
</dbReference>
<dbReference type="InterPro" id="IPR044147">
    <property type="entry name" value="UdgB-like"/>
</dbReference>
<reference evidence="11 12" key="1">
    <citation type="submission" date="2018-05" db="EMBL/GenBank/DDBJ databases">
        <title>Complete Genome Sequences of Extremely Thermoacidophilic, Metal-Mobilizing Type-Strain Members of the Archaeal Family Sulfolobaceae: Acidianus brierleyi DSM-1651T, Acidianus sulfidivorans DSM-18786T, Metallosphaera hakonensis DSM-7519T, and Metallosphaera prunae DSM-10039T.</title>
        <authorList>
            <person name="Counts J.A."/>
            <person name="Kelly R.M."/>
        </authorList>
    </citation>
    <scope>NUCLEOTIDE SEQUENCE [LARGE SCALE GENOMIC DNA]</scope>
    <source>
        <strain evidence="11 12">DSM 1651</strain>
    </source>
</reference>
<dbReference type="InterPro" id="IPR036895">
    <property type="entry name" value="Uracil-DNA_glycosylase-like_sf"/>
</dbReference>
<evidence type="ECO:0000313" key="12">
    <source>
        <dbReference type="Proteomes" id="UP000248044"/>
    </source>
</evidence>
<dbReference type="GO" id="GO:0051539">
    <property type="term" value="F:4 iron, 4 sulfur cluster binding"/>
    <property type="evidence" value="ECO:0007669"/>
    <property type="project" value="UniProtKB-KW"/>
</dbReference>
<dbReference type="PANTHER" id="PTHR33693:SF3">
    <property type="entry name" value="TYPE-5 URACIL-DNA GLYCOSYLASE"/>
    <property type="match status" value="1"/>
</dbReference>
<keyword evidence="2" id="KW-0479">Metal-binding</keyword>
<dbReference type="SMART" id="SM00987">
    <property type="entry name" value="UreE_C"/>
    <property type="match status" value="1"/>
</dbReference>
<keyword evidence="5" id="KW-0408">Iron</keyword>
<protein>
    <recommendedName>
        <fullName evidence="9">Type-5 uracil-DNA glycosylase</fullName>
    </recommendedName>
</protein>
<dbReference type="KEGG" id="abri:DFR85_01515"/>